<gene>
    <name evidence="7" type="ORF">HYS17_05605</name>
</gene>
<accession>A0A7T5R479</accession>
<dbReference type="Proteomes" id="UP000595362">
    <property type="component" value="Chromosome"/>
</dbReference>
<proteinExistence type="predicted"/>
<dbReference type="AlphaFoldDB" id="A0A7T5R479"/>
<dbReference type="InterPro" id="IPR051533">
    <property type="entry name" value="WaaL-like"/>
</dbReference>
<sequence length="441" mass="49923">MSAPPLHRLRIASQDWIYALPALLLGIALQIQITLFETDTYLGLRINAADLLLPVLGCLITGRLLLKRDPWPQWQIPYTYGWIAALTALVSLALVNGYLNTGHWNQWALINKYVGWFVLLAYMGVGAWLSGQERCDWKKAIFVSFAGFWAATMPLFLFYMIHVDLGDNSHRIYNLYPLEGLMANRNAYAFLSFCALAFLTAVTMKKPAPAPIYFHALWAAIPLFYIYNASRAGLVALIFIVMAFLATNLKWSLRHILLPLMLGAALTTAYTFWHKDSLALDITFSRVHETAQLSMLSQMPATDVQEKLNYDGDQVRIDTYSDALAVWHAHPIWGGGLGAFRDYQESKRGTYSDVIDFTALWLLAETGIIGLTLFAVFFALALWNLFARIRKRKDPDGFYLGALMIMLVFAIMSLTHELLYTRFLWFFMGMALALPAAERQS</sequence>
<dbReference type="EMBL" id="CP066681">
    <property type="protein sequence ID" value="QQG37237.1"/>
    <property type="molecule type" value="Genomic_DNA"/>
</dbReference>
<keyword evidence="4 5" id="KW-0472">Membrane</keyword>
<feature type="transmembrane region" description="Helical" evidence="5">
    <location>
        <begin position="233"/>
        <end position="249"/>
    </location>
</feature>
<feature type="transmembrane region" description="Helical" evidence="5">
    <location>
        <begin position="359"/>
        <end position="385"/>
    </location>
</feature>
<evidence type="ECO:0000256" key="1">
    <source>
        <dbReference type="ARBA" id="ARBA00004141"/>
    </source>
</evidence>
<evidence type="ECO:0000256" key="3">
    <source>
        <dbReference type="ARBA" id="ARBA00022989"/>
    </source>
</evidence>
<feature type="transmembrane region" description="Helical" evidence="5">
    <location>
        <begin position="397"/>
        <end position="414"/>
    </location>
</feature>
<dbReference type="Pfam" id="PF04932">
    <property type="entry name" value="Wzy_C"/>
    <property type="match status" value="1"/>
</dbReference>
<dbReference type="GO" id="GO:0016020">
    <property type="term" value="C:membrane"/>
    <property type="evidence" value="ECO:0007669"/>
    <property type="project" value="UniProtKB-SubCell"/>
</dbReference>
<feature type="transmembrane region" description="Helical" evidence="5">
    <location>
        <begin position="187"/>
        <end position="203"/>
    </location>
</feature>
<keyword evidence="2 5" id="KW-0812">Transmembrane</keyword>
<evidence type="ECO:0000313" key="7">
    <source>
        <dbReference type="EMBL" id="QQG37237.1"/>
    </source>
</evidence>
<evidence type="ECO:0000313" key="8">
    <source>
        <dbReference type="Proteomes" id="UP000595362"/>
    </source>
</evidence>
<feature type="transmembrane region" description="Helical" evidence="5">
    <location>
        <begin position="48"/>
        <end position="66"/>
    </location>
</feature>
<organism evidence="7 8">
    <name type="scientific">Micavibrio aeruginosavorus</name>
    <dbReference type="NCBI Taxonomy" id="349221"/>
    <lineage>
        <taxon>Bacteria</taxon>
        <taxon>Pseudomonadati</taxon>
        <taxon>Bdellovibrionota</taxon>
        <taxon>Bdellovibrionia</taxon>
        <taxon>Bdellovibrionales</taxon>
        <taxon>Pseudobdellovibrionaceae</taxon>
        <taxon>Micavibrio</taxon>
    </lineage>
</organism>
<reference evidence="7 8" key="1">
    <citation type="submission" date="2020-07" db="EMBL/GenBank/DDBJ databases">
        <title>Huge and variable diversity of episymbiotic CPR bacteria and DPANN archaea in groundwater ecosystems.</title>
        <authorList>
            <person name="He C.Y."/>
            <person name="Keren R."/>
            <person name="Whittaker M."/>
            <person name="Farag I.F."/>
            <person name="Doudna J."/>
            <person name="Cate J.H.D."/>
            <person name="Banfield J.F."/>
        </authorList>
    </citation>
    <scope>NUCLEOTIDE SEQUENCE [LARGE SCALE GENOMIC DNA]</scope>
    <source>
        <strain evidence="7">NC_groundwater_70_Ag_B-0.1um_54_66</strain>
    </source>
</reference>
<dbReference type="GO" id="GO:0016874">
    <property type="term" value="F:ligase activity"/>
    <property type="evidence" value="ECO:0007669"/>
    <property type="project" value="UniProtKB-KW"/>
</dbReference>
<evidence type="ECO:0000259" key="6">
    <source>
        <dbReference type="Pfam" id="PF04932"/>
    </source>
</evidence>
<feature type="transmembrane region" description="Helical" evidence="5">
    <location>
        <begin position="110"/>
        <end position="129"/>
    </location>
</feature>
<keyword evidence="3 5" id="KW-1133">Transmembrane helix</keyword>
<evidence type="ECO:0000256" key="4">
    <source>
        <dbReference type="ARBA" id="ARBA00023136"/>
    </source>
</evidence>
<feature type="transmembrane region" description="Helical" evidence="5">
    <location>
        <begin position="141"/>
        <end position="161"/>
    </location>
</feature>
<dbReference type="InterPro" id="IPR007016">
    <property type="entry name" value="O-antigen_ligase-rel_domated"/>
</dbReference>
<feature type="transmembrane region" description="Helical" evidence="5">
    <location>
        <begin position="78"/>
        <end position="98"/>
    </location>
</feature>
<evidence type="ECO:0000256" key="5">
    <source>
        <dbReference type="SAM" id="Phobius"/>
    </source>
</evidence>
<feature type="domain" description="O-antigen ligase-related" evidence="6">
    <location>
        <begin position="221"/>
        <end position="375"/>
    </location>
</feature>
<feature type="transmembrane region" description="Helical" evidence="5">
    <location>
        <begin position="16"/>
        <end position="36"/>
    </location>
</feature>
<name>A0A7T5R479_9BACT</name>
<protein>
    <submittedName>
        <fullName evidence="7">O-antigen ligase family protein</fullName>
    </submittedName>
</protein>
<comment type="subcellular location">
    <subcellularLocation>
        <location evidence="1">Membrane</location>
        <topology evidence="1">Multi-pass membrane protein</topology>
    </subcellularLocation>
</comment>
<keyword evidence="7" id="KW-0436">Ligase</keyword>
<evidence type="ECO:0000256" key="2">
    <source>
        <dbReference type="ARBA" id="ARBA00022692"/>
    </source>
</evidence>
<dbReference type="PANTHER" id="PTHR37422">
    <property type="entry name" value="TEICHURONIC ACID BIOSYNTHESIS PROTEIN TUAE"/>
    <property type="match status" value="1"/>
</dbReference>
<feature type="transmembrane region" description="Helical" evidence="5">
    <location>
        <begin position="256"/>
        <end position="273"/>
    </location>
</feature>
<dbReference type="PANTHER" id="PTHR37422:SF21">
    <property type="entry name" value="EXOQ-LIKE PROTEIN"/>
    <property type="match status" value="1"/>
</dbReference>